<comment type="subcellular location">
    <subcellularLocation>
        <location evidence="1">Cell membrane</location>
        <topology evidence="1">Single-pass membrane protein</topology>
    </subcellularLocation>
</comment>
<gene>
    <name evidence="8" type="ORF">EAH89_18085</name>
</gene>
<protein>
    <recommendedName>
        <fullName evidence="10">Type IV secretion system protein VirB10</fullName>
    </recommendedName>
</protein>
<dbReference type="OrthoDB" id="9807354at2"/>
<evidence type="ECO:0000256" key="5">
    <source>
        <dbReference type="ARBA" id="ARBA00022989"/>
    </source>
</evidence>
<evidence type="ECO:0000313" key="9">
    <source>
        <dbReference type="Proteomes" id="UP000317078"/>
    </source>
</evidence>
<comment type="similarity">
    <text evidence="2">Belongs to the TrbI/VirB10 family.</text>
</comment>
<evidence type="ECO:0000256" key="6">
    <source>
        <dbReference type="ARBA" id="ARBA00023136"/>
    </source>
</evidence>
<dbReference type="Proteomes" id="UP000317078">
    <property type="component" value="Unassembled WGS sequence"/>
</dbReference>
<sequence>MAFEEREEARAATATATATAAAAAARDDDEDPEDGMAARLRATRTPAARARRLKNPDLMIALGDVIPCTRDTAINTQLGGFVRCTVSQDVLSASGNTTLLPRRTVLTGEIKGQMQQGQNRAFILWSRARTPDGVVVDLASPGTDALGRNGTAVEVNTNFWARFGGAIMLSFVDAGLQAAALAASNATQPDGGGTRINFNQLQGSGRSAATRALDATVNIPPFGTSPQGTAEMVFVARDLDFSGVYELRSAR</sequence>
<dbReference type="InterPro" id="IPR005498">
    <property type="entry name" value="T4SS_VirB10/TraB/TrbI"/>
</dbReference>
<evidence type="ECO:0000256" key="3">
    <source>
        <dbReference type="ARBA" id="ARBA00022475"/>
    </source>
</evidence>
<evidence type="ECO:0000256" key="4">
    <source>
        <dbReference type="ARBA" id="ARBA00022692"/>
    </source>
</evidence>
<proteinExistence type="inferred from homology"/>
<evidence type="ECO:0000313" key="8">
    <source>
        <dbReference type="EMBL" id="TPG52475.1"/>
    </source>
</evidence>
<dbReference type="AlphaFoldDB" id="A0A502FSM7"/>
<keyword evidence="3" id="KW-1003">Cell membrane</keyword>
<accession>A0A502FSM7</accession>
<evidence type="ECO:0000256" key="7">
    <source>
        <dbReference type="SAM" id="MobiDB-lite"/>
    </source>
</evidence>
<keyword evidence="5" id="KW-1133">Transmembrane helix</keyword>
<keyword evidence="6" id="KW-0472">Membrane</keyword>
<dbReference type="GO" id="GO:0005886">
    <property type="term" value="C:plasma membrane"/>
    <property type="evidence" value="ECO:0007669"/>
    <property type="project" value="UniProtKB-SubCell"/>
</dbReference>
<dbReference type="Pfam" id="PF03743">
    <property type="entry name" value="TrbI"/>
    <property type="match status" value="1"/>
</dbReference>
<feature type="region of interest" description="Disordered" evidence="7">
    <location>
        <begin position="1"/>
        <end position="34"/>
    </location>
</feature>
<dbReference type="NCBIfam" id="NF038091">
    <property type="entry name" value="T4SS_VirB10"/>
    <property type="match status" value="1"/>
</dbReference>
<organism evidence="8 9">
    <name type="scientific">Muricoccus nepalensis</name>
    <dbReference type="NCBI Taxonomy" id="1854500"/>
    <lineage>
        <taxon>Bacteria</taxon>
        <taxon>Pseudomonadati</taxon>
        <taxon>Pseudomonadota</taxon>
        <taxon>Alphaproteobacteria</taxon>
        <taxon>Acetobacterales</taxon>
        <taxon>Roseomonadaceae</taxon>
        <taxon>Muricoccus</taxon>
    </lineage>
</organism>
<evidence type="ECO:0000256" key="1">
    <source>
        <dbReference type="ARBA" id="ARBA00004162"/>
    </source>
</evidence>
<dbReference type="EMBL" id="RCZP01000020">
    <property type="protein sequence ID" value="TPG52475.1"/>
    <property type="molecule type" value="Genomic_DNA"/>
</dbReference>
<dbReference type="CDD" id="cd16429">
    <property type="entry name" value="VirB10"/>
    <property type="match status" value="1"/>
</dbReference>
<keyword evidence="4" id="KW-0812">Transmembrane</keyword>
<keyword evidence="9" id="KW-1185">Reference proteome</keyword>
<dbReference type="InterPro" id="IPR042217">
    <property type="entry name" value="T4SS_VirB10/TrbI"/>
</dbReference>
<evidence type="ECO:0008006" key="10">
    <source>
        <dbReference type="Google" id="ProtNLM"/>
    </source>
</evidence>
<dbReference type="InterPro" id="IPR047695">
    <property type="entry name" value="T4SS_VirB10/PtlG"/>
</dbReference>
<dbReference type="Gene3D" id="2.40.128.260">
    <property type="entry name" value="Type IV secretion system, VirB10/TraB/TrbI"/>
    <property type="match status" value="2"/>
</dbReference>
<name>A0A502FSM7_9PROT</name>
<comment type="caution">
    <text evidence="8">The sequence shown here is derived from an EMBL/GenBank/DDBJ whole genome shotgun (WGS) entry which is preliminary data.</text>
</comment>
<feature type="compositionally biased region" description="Low complexity" evidence="7">
    <location>
        <begin position="11"/>
        <end position="24"/>
    </location>
</feature>
<evidence type="ECO:0000256" key="2">
    <source>
        <dbReference type="ARBA" id="ARBA00010265"/>
    </source>
</evidence>
<reference evidence="8 9" key="1">
    <citation type="journal article" date="2019" name="Environ. Microbiol.">
        <title>Species interactions and distinct microbial communities in high Arctic permafrost affected cryosols are associated with the CH4 and CO2 gas fluxes.</title>
        <authorList>
            <person name="Altshuler I."/>
            <person name="Hamel J."/>
            <person name="Turney S."/>
            <person name="Magnuson E."/>
            <person name="Levesque R."/>
            <person name="Greer C."/>
            <person name="Whyte L.G."/>
        </authorList>
    </citation>
    <scope>NUCLEOTIDE SEQUENCE [LARGE SCALE GENOMIC DNA]</scope>
    <source>
        <strain evidence="8 9">S9.3B</strain>
    </source>
</reference>